<sequence>MKYLLLLFSITFQGQVLHHQMLSSQGLSTKTADGLIIRQTIGQQSLAATATHKDYVVMQGFQQGLWGKYIASNAIATIEGIKITNYPNPFIASINFQFSKPVTDVISISIFDIMGRLIYEQKKKLNNTILTIDLASLPTSEYLVRLNATNLNYYTKIIKQ</sequence>
<dbReference type="AlphaFoldDB" id="A0A1M5NYC5"/>
<dbReference type="Pfam" id="PF18962">
    <property type="entry name" value="Por_Secre_tail"/>
    <property type="match status" value="1"/>
</dbReference>
<dbReference type="EMBL" id="PVUB01000005">
    <property type="protein sequence ID" value="PRZ23425.1"/>
    <property type="molecule type" value="Genomic_DNA"/>
</dbReference>
<keyword evidence="6" id="KW-1185">Reference proteome</keyword>
<evidence type="ECO:0000313" key="5">
    <source>
        <dbReference type="Proteomes" id="UP000184384"/>
    </source>
</evidence>
<keyword evidence="1" id="KW-0732">Signal</keyword>
<dbReference type="RefSeq" id="WP_072943158.1">
    <property type="nucleotide sequence ID" value="NZ_FQWO01000005.1"/>
</dbReference>
<feature type="domain" description="Secretion system C-terminal sorting" evidence="2">
    <location>
        <begin position="86"/>
        <end position="158"/>
    </location>
</feature>
<dbReference type="InterPro" id="IPR026444">
    <property type="entry name" value="Secre_tail"/>
</dbReference>
<evidence type="ECO:0000313" key="4">
    <source>
        <dbReference type="EMBL" id="SHG93983.1"/>
    </source>
</evidence>
<proteinExistence type="predicted"/>
<evidence type="ECO:0000313" key="3">
    <source>
        <dbReference type="EMBL" id="PRZ23425.1"/>
    </source>
</evidence>
<accession>A0A1M5NYC5</accession>
<dbReference type="Proteomes" id="UP000184384">
    <property type="component" value="Unassembled WGS sequence"/>
</dbReference>
<dbReference type="OrthoDB" id="1408995at2"/>
<dbReference type="NCBIfam" id="TIGR04183">
    <property type="entry name" value="Por_Secre_tail"/>
    <property type="match status" value="1"/>
</dbReference>
<dbReference type="Proteomes" id="UP000237771">
    <property type="component" value="Unassembled WGS sequence"/>
</dbReference>
<dbReference type="STRING" id="280093.SAMN05443373_105147"/>
<organism evidence="4 5">
    <name type="scientific">Flavobacterium granuli</name>
    <dbReference type="NCBI Taxonomy" id="280093"/>
    <lineage>
        <taxon>Bacteria</taxon>
        <taxon>Pseudomonadati</taxon>
        <taxon>Bacteroidota</taxon>
        <taxon>Flavobacteriia</taxon>
        <taxon>Flavobacteriales</taxon>
        <taxon>Flavobacteriaceae</taxon>
        <taxon>Flavobacterium</taxon>
    </lineage>
</organism>
<reference evidence="4" key="1">
    <citation type="submission" date="2016-11" db="EMBL/GenBank/DDBJ databases">
        <authorList>
            <person name="Jaros S."/>
            <person name="Januszkiewicz K."/>
            <person name="Wedrychowicz H."/>
        </authorList>
    </citation>
    <scope>NUCLEOTIDE SEQUENCE [LARGE SCALE GENOMIC DNA]</scope>
    <source>
        <strain evidence="4">DSM 19729</strain>
    </source>
</reference>
<gene>
    <name evidence="3" type="ORF">BC624_105147</name>
    <name evidence="4" type="ORF">SAMN05443373_105147</name>
</gene>
<protein>
    <submittedName>
        <fullName evidence="4">Por secretion system C-terminal sorting domain-containing protein</fullName>
    </submittedName>
    <submittedName>
        <fullName evidence="3">Secreted protein (Por secretion system target)</fullName>
    </submittedName>
</protein>
<evidence type="ECO:0000313" key="6">
    <source>
        <dbReference type="Proteomes" id="UP000237771"/>
    </source>
</evidence>
<dbReference type="EMBL" id="FQWO01000005">
    <property type="protein sequence ID" value="SHG93983.1"/>
    <property type="molecule type" value="Genomic_DNA"/>
</dbReference>
<reference evidence="3 6" key="3">
    <citation type="submission" date="2018-03" db="EMBL/GenBank/DDBJ databases">
        <title>Genomic Encyclopedia of Archaeal and Bacterial Type Strains, Phase II (KMG-II): from individual species to whole genera.</title>
        <authorList>
            <person name="Goeker M."/>
        </authorList>
    </citation>
    <scope>NUCLEOTIDE SEQUENCE [LARGE SCALE GENOMIC DNA]</scope>
    <source>
        <strain evidence="3 6">DSM 17797</strain>
    </source>
</reference>
<evidence type="ECO:0000259" key="2">
    <source>
        <dbReference type="Pfam" id="PF18962"/>
    </source>
</evidence>
<evidence type="ECO:0000256" key="1">
    <source>
        <dbReference type="ARBA" id="ARBA00022729"/>
    </source>
</evidence>
<name>A0A1M5NYC5_9FLAO</name>
<reference evidence="5" key="2">
    <citation type="submission" date="2016-11" db="EMBL/GenBank/DDBJ databases">
        <authorList>
            <person name="Varghese N."/>
            <person name="Submissions S."/>
        </authorList>
    </citation>
    <scope>NUCLEOTIDE SEQUENCE [LARGE SCALE GENOMIC DNA]</scope>
    <source>
        <strain evidence="5">DSM 19729</strain>
    </source>
</reference>